<dbReference type="AlphaFoldDB" id="A0AAD7FN88"/>
<accession>A0AAD7FN88</accession>
<evidence type="ECO:0000256" key="1">
    <source>
        <dbReference type="SAM" id="MobiDB-lite"/>
    </source>
</evidence>
<feature type="transmembrane region" description="Helical" evidence="2">
    <location>
        <begin position="20"/>
        <end position="41"/>
    </location>
</feature>
<protein>
    <submittedName>
        <fullName evidence="3">Uncharacterized protein</fullName>
    </submittedName>
</protein>
<evidence type="ECO:0000313" key="4">
    <source>
        <dbReference type="Proteomes" id="UP001221142"/>
    </source>
</evidence>
<proteinExistence type="predicted"/>
<feature type="region of interest" description="Disordered" evidence="1">
    <location>
        <begin position="272"/>
        <end position="320"/>
    </location>
</feature>
<evidence type="ECO:0000256" key="2">
    <source>
        <dbReference type="SAM" id="Phobius"/>
    </source>
</evidence>
<comment type="caution">
    <text evidence="3">The sequence shown here is derived from an EMBL/GenBank/DDBJ whole genome shotgun (WGS) entry which is preliminary data.</text>
</comment>
<sequence length="320" mass="35417">MSNSTDSLAFVRGPFLQGTFLQLYMNGLYTGLFFLTLYGMVFKRPIYRTTPGLFVALIMMYILSTVHVIGDWIQMKLAVVDNGATGESVAIYLLEGFPLWLAVMCTVAFVLNTLIADLVLIWRCWTLWDHNWIAVTLPILCTLTGAALGGKYIQATILIYNNPRSNPGTNFGISYMSLSLGTTCVCTILIIYRIMMMSNRGTRRARGYTRVIEMMVESALLYSVTLVVFLPYLIADFDVNKVYPSVVVAQMTGIAPTLIVARVTFGLARPQKSWKGSMSTPRFRSGGAPSANPEPSFALTGLSNDLHRHASDIDSKPEPC</sequence>
<feature type="transmembrane region" description="Helical" evidence="2">
    <location>
        <begin position="53"/>
        <end position="73"/>
    </location>
</feature>
<keyword evidence="2" id="KW-0472">Membrane</keyword>
<feature type="transmembrane region" description="Helical" evidence="2">
    <location>
        <begin position="173"/>
        <end position="194"/>
    </location>
</feature>
<feature type="transmembrane region" description="Helical" evidence="2">
    <location>
        <begin position="132"/>
        <end position="153"/>
    </location>
</feature>
<dbReference type="Proteomes" id="UP001221142">
    <property type="component" value="Unassembled WGS sequence"/>
</dbReference>
<dbReference type="EMBL" id="JARKIF010000010">
    <property type="protein sequence ID" value="KAJ7629076.1"/>
    <property type="molecule type" value="Genomic_DNA"/>
</dbReference>
<keyword evidence="2" id="KW-0812">Transmembrane</keyword>
<feature type="transmembrane region" description="Helical" evidence="2">
    <location>
        <begin position="215"/>
        <end position="235"/>
    </location>
</feature>
<reference evidence="3" key="1">
    <citation type="submission" date="2023-03" db="EMBL/GenBank/DDBJ databases">
        <title>Massive genome expansion in bonnet fungi (Mycena s.s.) driven by repeated elements and novel gene families across ecological guilds.</title>
        <authorList>
            <consortium name="Lawrence Berkeley National Laboratory"/>
            <person name="Harder C.B."/>
            <person name="Miyauchi S."/>
            <person name="Viragh M."/>
            <person name="Kuo A."/>
            <person name="Thoen E."/>
            <person name="Andreopoulos B."/>
            <person name="Lu D."/>
            <person name="Skrede I."/>
            <person name="Drula E."/>
            <person name="Henrissat B."/>
            <person name="Morin E."/>
            <person name="Kohler A."/>
            <person name="Barry K."/>
            <person name="LaButti K."/>
            <person name="Morin E."/>
            <person name="Salamov A."/>
            <person name="Lipzen A."/>
            <person name="Mereny Z."/>
            <person name="Hegedus B."/>
            <person name="Baldrian P."/>
            <person name="Stursova M."/>
            <person name="Weitz H."/>
            <person name="Taylor A."/>
            <person name="Grigoriev I.V."/>
            <person name="Nagy L.G."/>
            <person name="Martin F."/>
            <person name="Kauserud H."/>
        </authorList>
    </citation>
    <scope>NUCLEOTIDE SEQUENCE</scope>
    <source>
        <strain evidence="3">9284</strain>
    </source>
</reference>
<evidence type="ECO:0000313" key="3">
    <source>
        <dbReference type="EMBL" id="KAJ7629076.1"/>
    </source>
</evidence>
<keyword evidence="4" id="KW-1185">Reference proteome</keyword>
<feature type="transmembrane region" description="Helical" evidence="2">
    <location>
        <begin position="97"/>
        <end position="120"/>
    </location>
</feature>
<keyword evidence="2" id="KW-1133">Transmembrane helix</keyword>
<organism evidence="3 4">
    <name type="scientific">Roridomyces roridus</name>
    <dbReference type="NCBI Taxonomy" id="1738132"/>
    <lineage>
        <taxon>Eukaryota</taxon>
        <taxon>Fungi</taxon>
        <taxon>Dikarya</taxon>
        <taxon>Basidiomycota</taxon>
        <taxon>Agaricomycotina</taxon>
        <taxon>Agaricomycetes</taxon>
        <taxon>Agaricomycetidae</taxon>
        <taxon>Agaricales</taxon>
        <taxon>Marasmiineae</taxon>
        <taxon>Mycenaceae</taxon>
        <taxon>Roridomyces</taxon>
    </lineage>
</organism>
<gene>
    <name evidence="3" type="ORF">FB45DRAFT_1059684</name>
</gene>
<feature type="transmembrane region" description="Helical" evidence="2">
    <location>
        <begin position="247"/>
        <end position="268"/>
    </location>
</feature>
<feature type="compositionally biased region" description="Basic and acidic residues" evidence="1">
    <location>
        <begin position="305"/>
        <end position="320"/>
    </location>
</feature>
<name>A0AAD7FN88_9AGAR</name>